<feature type="binding site" evidence="3">
    <location>
        <begin position="207"/>
        <end position="208"/>
    </location>
    <ligand>
        <name>substrate</name>
    </ligand>
</feature>
<evidence type="ECO:0000313" key="5">
    <source>
        <dbReference type="EMBL" id="MBC8630059.1"/>
    </source>
</evidence>
<evidence type="ECO:0000256" key="1">
    <source>
        <dbReference type="ARBA" id="ARBA00010219"/>
    </source>
</evidence>
<organism evidence="5 6">
    <name type="scientific">Blautia stercoris</name>
    <dbReference type="NCBI Taxonomy" id="871664"/>
    <lineage>
        <taxon>Bacteria</taxon>
        <taxon>Bacillati</taxon>
        <taxon>Bacillota</taxon>
        <taxon>Clostridia</taxon>
        <taxon>Lachnospirales</taxon>
        <taxon>Lachnospiraceae</taxon>
        <taxon>Blautia</taxon>
    </lineage>
</organism>
<comment type="subcellular location">
    <subcellularLocation>
        <location evidence="3">Cytoplasm</location>
    </subcellularLocation>
</comment>
<comment type="similarity">
    <text evidence="1 3">Belongs to the diaminopimelate epimerase family.</text>
</comment>
<keyword evidence="3" id="KW-0963">Cytoplasm</keyword>
<dbReference type="EC" id="5.1.1.7" evidence="3 4"/>
<dbReference type="InterPro" id="IPR001653">
    <property type="entry name" value="DAP_epimerase_DapF"/>
</dbReference>
<keyword evidence="2 3" id="KW-0413">Isomerase</keyword>
<name>A0ABR7PF59_9FIRM</name>
<comment type="caution">
    <text evidence="3">Lacks conserved residue(s) required for the propagation of feature annotation.</text>
</comment>
<dbReference type="Proteomes" id="UP000661649">
    <property type="component" value="Unassembled WGS sequence"/>
</dbReference>
<feature type="binding site" evidence="3">
    <location>
        <position position="63"/>
    </location>
    <ligand>
        <name>substrate</name>
    </ligand>
</feature>
<dbReference type="RefSeq" id="WP_117457454.1">
    <property type="nucleotide sequence ID" value="NZ_JACRTP010000013.1"/>
</dbReference>
<dbReference type="SUPFAM" id="SSF54506">
    <property type="entry name" value="Diaminopimelate epimerase-like"/>
    <property type="match status" value="2"/>
</dbReference>
<dbReference type="NCBIfam" id="TIGR00652">
    <property type="entry name" value="DapF"/>
    <property type="match status" value="1"/>
</dbReference>
<comment type="catalytic activity">
    <reaction evidence="3">
        <text>(2S,6S)-2,6-diaminopimelate = meso-2,6-diaminopimelate</text>
        <dbReference type="Rhea" id="RHEA:15393"/>
        <dbReference type="ChEBI" id="CHEBI:57609"/>
        <dbReference type="ChEBI" id="CHEBI:57791"/>
        <dbReference type="EC" id="5.1.1.7"/>
    </reaction>
</comment>
<feature type="site" description="Could be important to modulate the pK values of the two catalytic cysteine residues" evidence="3">
    <location>
        <position position="148"/>
    </location>
</feature>
<dbReference type="PANTHER" id="PTHR31689:SF0">
    <property type="entry name" value="DIAMINOPIMELATE EPIMERASE"/>
    <property type="match status" value="1"/>
</dbReference>
<feature type="site" description="Could be important to modulate the pK values of the two catalytic cysteine residues" evidence="3">
    <location>
        <position position="197"/>
    </location>
</feature>
<evidence type="ECO:0000313" key="6">
    <source>
        <dbReference type="Proteomes" id="UP000661649"/>
    </source>
</evidence>
<comment type="caution">
    <text evidence="5">The sequence shown here is derived from an EMBL/GenBank/DDBJ whole genome shotgun (WGS) entry which is preliminary data.</text>
</comment>
<dbReference type="EMBL" id="JACRTP010000013">
    <property type="protein sequence ID" value="MBC8630059.1"/>
    <property type="molecule type" value="Genomic_DNA"/>
</dbReference>
<dbReference type="GO" id="GO:0008837">
    <property type="term" value="F:diaminopimelate epimerase activity"/>
    <property type="evidence" value="ECO:0007669"/>
    <property type="project" value="UniProtKB-EC"/>
</dbReference>
<comment type="subunit">
    <text evidence="3">Homodimer.</text>
</comment>
<feature type="binding site" evidence="3">
    <location>
        <begin position="73"/>
        <end position="74"/>
    </location>
    <ligand>
        <name>substrate</name>
    </ligand>
</feature>
<feature type="binding site" evidence="3">
    <location>
        <position position="11"/>
    </location>
    <ligand>
        <name>substrate</name>
    </ligand>
</feature>
<comment type="function">
    <text evidence="3">Catalyzes the stereoinversion of LL-2,6-diaminopimelate (L,L-DAP) to meso-diaminopimelate (meso-DAP), a precursor of L-lysine and an essential component of the bacterial peptidoglycan.</text>
</comment>
<gene>
    <name evidence="3 5" type="primary">dapF</name>
    <name evidence="5" type="ORF">H8712_15920</name>
</gene>
<feature type="binding site" evidence="3">
    <location>
        <position position="146"/>
    </location>
    <ligand>
        <name>substrate</name>
    </ligand>
</feature>
<feature type="binding site" evidence="3">
    <location>
        <position position="179"/>
    </location>
    <ligand>
        <name>substrate</name>
    </ligand>
</feature>
<reference evidence="5 6" key="1">
    <citation type="submission" date="2020-08" db="EMBL/GenBank/DDBJ databases">
        <title>Genome public.</title>
        <authorList>
            <person name="Liu C."/>
            <person name="Sun Q."/>
        </authorList>
    </citation>
    <scope>NUCLEOTIDE SEQUENCE [LARGE SCALE GENOMIC DNA]</scope>
    <source>
        <strain evidence="5 6">3_YM_SP_D4_24.mj</strain>
    </source>
</reference>
<feature type="binding site" evidence="3">
    <location>
        <begin position="197"/>
        <end position="198"/>
    </location>
    <ligand>
        <name>substrate</name>
    </ligand>
</feature>
<dbReference type="PANTHER" id="PTHR31689">
    <property type="entry name" value="DIAMINOPIMELATE EPIMERASE, CHLOROPLASTIC"/>
    <property type="match status" value="1"/>
</dbReference>
<dbReference type="Pfam" id="PF01678">
    <property type="entry name" value="DAP_epimerase"/>
    <property type="match status" value="2"/>
</dbReference>
<keyword evidence="6" id="KW-1185">Reference proteome</keyword>
<accession>A0ABR7PF59</accession>
<proteinExistence type="inferred from homology"/>
<keyword evidence="3" id="KW-0457">Lysine biosynthesis</keyword>
<keyword evidence="3" id="KW-0028">Amino-acid biosynthesis</keyword>
<dbReference type="HAMAP" id="MF_00197">
    <property type="entry name" value="DAP_epimerase"/>
    <property type="match status" value="1"/>
</dbReference>
<comment type="pathway">
    <text evidence="3">Amino-acid biosynthesis; L-lysine biosynthesis via DAP pathway; DL-2,6-diaminopimelate from LL-2,6-diaminopimelate: step 1/1.</text>
</comment>
<sequence>MEFVKYQGIGNDYLVYDVIKNKEVLTREQIKKICDRNFGVGADGILAGPYLDEEKKIRVRVFNSDGSEAERAGNGIRIFARYLKDAGYTLSERLTLETAGGSVKVRFLNDDGSRIQADMGKMSFGEEKTVTLGEERYSAFIASIGNPHCVIPAETIDREKVCKLGKKIAESKMFKNGINVMLLQVEDKNNLNIEIFERGAGYILASGTCSCAAAAVAYKKGWVGQDVMVHMPGGKLWIQIDENWNLKMTGSVESIGSVKLTKEFKKKLGF</sequence>
<evidence type="ECO:0000256" key="4">
    <source>
        <dbReference type="NCBIfam" id="TIGR00652"/>
    </source>
</evidence>
<protein>
    <recommendedName>
        <fullName evidence="3 4">Diaminopimelate epimerase</fullName>
        <shortName evidence="3">DAP epimerase</shortName>
        <ecNumber evidence="3 4">5.1.1.7</ecNumber>
    </recommendedName>
    <alternativeName>
        <fullName evidence="3">PLP-independent amino acid racemase</fullName>
    </alternativeName>
</protein>
<evidence type="ECO:0000256" key="3">
    <source>
        <dbReference type="HAMAP-Rule" id="MF_00197"/>
    </source>
</evidence>
<dbReference type="Gene3D" id="3.10.310.10">
    <property type="entry name" value="Diaminopimelate Epimerase, Chain A, domain 1"/>
    <property type="match status" value="2"/>
</dbReference>
<evidence type="ECO:0000256" key="2">
    <source>
        <dbReference type="ARBA" id="ARBA00023235"/>
    </source>
</evidence>